<proteinExistence type="predicted"/>
<accession>A0A7Z7LGW3</accession>
<gene>
    <name evidence="1" type="ORF">MESINF_1830</name>
</gene>
<organism evidence="1 2">
    <name type="scientific">Mesotoga infera</name>
    <dbReference type="NCBI Taxonomy" id="1236046"/>
    <lineage>
        <taxon>Bacteria</taxon>
        <taxon>Thermotogati</taxon>
        <taxon>Thermotogota</taxon>
        <taxon>Thermotogae</taxon>
        <taxon>Kosmotogales</taxon>
        <taxon>Kosmotogaceae</taxon>
        <taxon>Mesotoga</taxon>
    </lineage>
</organism>
<dbReference type="KEGG" id="minf:MESINF_1830"/>
<protein>
    <submittedName>
        <fullName evidence="1">Uncharacterized protein</fullName>
    </submittedName>
</protein>
<evidence type="ECO:0000313" key="1">
    <source>
        <dbReference type="EMBL" id="SSC13274.1"/>
    </source>
</evidence>
<dbReference type="Proteomes" id="UP000250796">
    <property type="component" value="Chromosome MESINF"/>
</dbReference>
<sequence length="20" mass="2282">MIYNKKRQWAVSSAGRAIDS</sequence>
<keyword evidence="2" id="KW-1185">Reference proteome</keyword>
<name>A0A7Z7LGW3_9BACT</name>
<reference evidence="1 2" key="1">
    <citation type="submission" date="2017-01" db="EMBL/GenBank/DDBJ databases">
        <authorList>
            <person name="Erauso G."/>
        </authorList>
    </citation>
    <scope>NUCLEOTIDE SEQUENCE [LARGE SCALE GENOMIC DNA]</scope>
    <source>
        <strain evidence="1">MESINF1</strain>
    </source>
</reference>
<dbReference type="AlphaFoldDB" id="A0A7Z7LGW3"/>
<evidence type="ECO:0000313" key="2">
    <source>
        <dbReference type="Proteomes" id="UP000250796"/>
    </source>
</evidence>
<dbReference type="EMBL" id="LS974202">
    <property type="protein sequence ID" value="SSC13274.1"/>
    <property type="molecule type" value="Genomic_DNA"/>
</dbReference>